<dbReference type="EMBL" id="MLCF01000063">
    <property type="protein sequence ID" value="OIV37098.1"/>
    <property type="molecule type" value="Genomic_DNA"/>
</dbReference>
<sequence length="144" mass="15172">MDPAQLGPVEYAVFAFPGNHFRGEMAAELRKLTSQGIVRIIDLTFVERDADGAVQSVELQDLTPEESAAFEDVDGEVTGLISQDDLEVIAEEIPPGSSAAIVVWENSWATALAQAVGRADGVLVAHERVPATVVQQSAAAAEAA</sequence>
<dbReference type="OrthoDB" id="1779644at2"/>
<evidence type="ECO:0000313" key="1">
    <source>
        <dbReference type="EMBL" id="OIV37098.1"/>
    </source>
</evidence>
<dbReference type="RefSeq" id="WP_071656926.1">
    <property type="nucleotide sequence ID" value="NZ_MLCF01000063.1"/>
</dbReference>
<evidence type="ECO:0008006" key="3">
    <source>
        <dbReference type="Google" id="ProtNLM"/>
    </source>
</evidence>
<organism evidence="1 2">
    <name type="scientific">Mangrovactinospora gilvigrisea</name>
    <dbReference type="NCBI Taxonomy" id="1428644"/>
    <lineage>
        <taxon>Bacteria</taxon>
        <taxon>Bacillati</taxon>
        <taxon>Actinomycetota</taxon>
        <taxon>Actinomycetes</taxon>
        <taxon>Kitasatosporales</taxon>
        <taxon>Streptomycetaceae</taxon>
        <taxon>Mangrovactinospora</taxon>
    </lineage>
</organism>
<comment type="caution">
    <text evidence="1">The sequence shown here is derived from an EMBL/GenBank/DDBJ whole genome shotgun (WGS) entry which is preliminary data.</text>
</comment>
<dbReference type="Proteomes" id="UP000243342">
    <property type="component" value="Unassembled WGS sequence"/>
</dbReference>
<dbReference type="Pfam" id="PF19850">
    <property type="entry name" value="DUF6325"/>
    <property type="match status" value="1"/>
</dbReference>
<protein>
    <recommendedName>
        <fullName evidence="3">DUF1269 domain-containing family protein</fullName>
    </recommendedName>
</protein>
<name>A0A1J7CBR3_9ACTN</name>
<gene>
    <name evidence="1" type="ORF">BIV57_12725</name>
</gene>
<evidence type="ECO:0000313" key="2">
    <source>
        <dbReference type="Proteomes" id="UP000243342"/>
    </source>
</evidence>
<proteinExistence type="predicted"/>
<reference evidence="1 2" key="1">
    <citation type="submission" date="2016-10" db="EMBL/GenBank/DDBJ databases">
        <title>Genome sequence of Streptomyces gilvigriseus MUSC 26.</title>
        <authorList>
            <person name="Lee L.-H."/>
            <person name="Ser H.-L."/>
        </authorList>
    </citation>
    <scope>NUCLEOTIDE SEQUENCE [LARGE SCALE GENOMIC DNA]</scope>
    <source>
        <strain evidence="1 2">MUSC 26</strain>
    </source>
</reference>
<dbReference type="AlphaFoldDB" id="A0A1J7CBR3"/>
<dbReference type="STRING" id="1428644.BIV57_12725"/>
<dbReference type="InterPro" id="IPR046288">
    <property type="entry name" value="DUF6325"/>
</dbReference>
<accession>A0A1J7CBR3</accession>
<keyword evidence="2" id="KW-1185">Reference proteome</keyword>